<dbReference type="Proteomes" id="UP000245341">
    <property type="component" value="Unplaced"/>
</dbReference>
<dbReference type="PANTHER" id="PTHR16296">
    <property type="entry name" value="UNCHARACTERIZED HYPOTHALAMUS PROTEIN HT007"/>
    <property type="match status" value="1"/>
</dbReference>
<evidence type="ECO:0000313" key="8">
    <source>
        <dbReference type="RefSeq" id="XP_030879182.1"/>
    </source>
</evidence>
<dbReference type="KEGG" id="lww:102726882"/>
<comment type="subcellular location">
    <subcellularLocation>
        <location evidence="1">Mitochondrion membrane</location>
        <topology evidence="1">Multi-pass membrane protein</topology>
    </subcellularLocation>
</comment>
<gene>
    <name evidence="8" type="primary">LOC102726882</name>
</gene>
<evidence type="ECO:0000256" key="3">
    <source>
        <dbReference type="ARBA" id="ARBA00022989"/>
    </source>
</evidence>
<keyword evidence="4" id="KW-0496">Mitochondrion</keyword>
<sequence>FFSHNITAIDDNDDDDEEEERGHDALRNLLKTEPMQKAYYLEFRMTDWTEETGLLSFYASWIDEYFPTLRVFGIMVSNNSHNQVLKGNQICFCFPGSISQENCVLRSSLIGIICGVLYPCGLAFSKNGRLAVKYHTVPLPPKGRVLLYWLLLCQTEIKAMMIPLVLQTVFGIFNGLQHYARFGSTLEKTT</sequence>
<reference evidence="8" key="1">
    <citation type="submission" date="2025-08" db="UniProtKB">
        <authorList>
            <consortium name="RefSeq"/>
        </authorList>
    </citation>
    <scope>IDENTIFICATION</scope>
    <source>
        <tissue evidence="8">Liver</tissue>
    </source>
</reference>
<dbReference type="RefSeq" id="XP_030879182.1">
    <property type="nucleotide sequence ID" value="XM_031023322.1"/>
</dbReference>
<evidence type="ECO:0000256" key="2">
    <source>
        <dbReference type="ARBA" id="ARBA00022692"/>
    </source>
</evidence>
<dbReference type="Pfam" id="PF07114">
    <property type="entry name" value="TMEM126"/>
    <property type="match status" value="1"/>
</dbReference>
<proteinExistence type="predicted"/>
<keyword evidence="7" id="KW-1185">Reference proteome</keyword>
<dbReference type="OrthoDB" id="6234762at2759"/>
<keyword evidence="3" id="KW-1133">Transmembrane helix</keyword>
<evidence type="ECO:0000313" key="7">
    <source>
        <dbReference type="Proteomes" id="UP000245341"/>
    </source>
</evidence>
<dbReference type="GO" id="GO:0031966">
    <property type="term" value="C:mitochondrial membrane"/>
    <property type="evidence" value="ECO:0007669"/>
    <property type="project" value="UniProtKB-SubCell"/>
</dbReference>
<evidence type="ECO:0000256" key="5">
    <source>
        <dbReference type="ARBA" id="ARBA00023136"/>
    </source>
</evidence>
<evidence type="ECO:0000256" key="6">
    <source>
        <dbReference type="SAM" id="MobiDB-lite"/>
    </source>
</evidence>
<dbReference type="GO" id="GO:0032981">
    <property type="term" value="P:mitochondrial respiratory chain complex I assembly"/>
    <property type="evidence" value="ECO:0007669"/>
    <property type="project" value="TreeGrafter"/>
</dbReference>
<keyword evidence="5" id="KW-0472">Membrane</keyword>
<evidence type="ECO:0000256" key="1">
    <source>
        <dbReference type="ARBA" id="ARBA00004225"/>
    </source>
</evidence>
<organism evidence="7 8">
    <name type="scientific">Leptonychotes weddellii</name>
    <name type="common">Weddell seal</name>
    <name type="synonym">Otaria weddellii</name>
    <dbReference type="NCBI Taxonomy" id="9713"/>
    <lineage>
        <taxon>Eukaryota</taxon>
        <taxon>Metazoa</taxon>
        <taxon>Chordata</taxon>
        <taxon>Craniata</taxon>
        <taxon>Vertebrata</taxon>
        <taxon>Euteleostomi</taxon>
        <taxon>Mammalia</taxon>
        <taxon>Eutheria</taxon>
        <taxon>Laurasiatheria</taxon>
        <taxon>Carnivora</taxon>
        <taxon>Caniformia</taxon>
        <taxon>Pinnipedia</taxon>
        <taxon>Phocidae</taxon>
        <taxon>Monachinae</taxon>
        <taxon>Lobodontini</taxon>
        <taxon>Leptonychotes</taxon>
    </lineage>
</organism>
<evidence type="ECO:0000256" key="4">
    <source>
        <dbReference type="ARBA" id="ARBA00023128"/>
    </source>
</evidence>
<feature type="non-terminal residue" evidence="8">
    <location>
        <position position="1"/>
    </location>
</feature>
<name>A0A7F8QD88_LEPWE</name>
<keyword evidence="2" id="KW-0812">Transmembrane</keyword>
<dbReference type="PANTHER" id="PTHR16296:SF3">
    <property type="entry name" value="COMPLEX I ASSEMBLY FACTOR TMEM126B, MITOCHONDRIAL"/>
    <property type="match status" value="1"/>
</dbReference>
<dbReference type="GeneID" id="102726882"/>
<accession>A0A7F8QD88</accession>
<dbReference type="InterPro" id="IPR009801">
    <property type="entry name" value="TMEM126"/>
</dbReference>
<feature type="region of interest" description="Disordered" evidence="6">
    <location>
        <begin position="1"/>
        <end position="21"/>
    </location>
</feature>
<dbReference type="AlphaFoldDB" id="A0A7F8QD88"/>
<protein>
    <submittedName>
        <fullName evidence="8">Complex I assembly factor TMEM126B, mitochondrial-like</fullName>
    </submittedName>
</protein>
<feature type="compositionally biased region" description="Acidic residues" evidence="6">
    <location>
        <begin position="10"/>
        <end position="19"/>
    </location>
</feature>